<protein>
    <submittedName>
        <fullName evidence="2">Uncharacterized protein</fullName>
    </submittedName>
</protein>
<gene>
    <name evidence="2" type="ORF">DN745_07225</name>
</gene>
<dbReference type="Proteomes" id="UP000249799">
    <property type="component" value="Chromosome"/>
</dbReference>
<keyword evidence="3" id="KW-1185">Reference proteome</keyword>
<organism evidence="2 3">
    <name type="scientific">Bradymonas sediminis</name>
    <dbReference type="NCBI Taxonomy" id="1548548"/>
    <lineage>
        <taxon>Bacteria</taxon>
        <taxon>Deltaproteobacteria</taxon>
        <taxon>Bradymonadales</taxon>
        <taxon>Bradymonadaceae</taxon>
        <taxon>Bradymonas</taxon>
    </lineage>
</organism>
<dbReference type="Pfam" id="PF13525">
    <property type="entry name" value="YfiO"/>
    <property type="match status" value="1"/>
</dbReference>
<dbReference type="Gene3D" id="1.25.40.10">
    <property type="entry name" value="Tetratricopeptide repeat domain"/>
    <property type="match status" value="1"/>
</dbReference>
<dbReference type="EMBL" id="CP030032">
    <property type="protein sequence ID" value="AWV89138.1"/>
    <property type="molecule type" value="Genomic_DNA"/>
</dbReference>
<proteinExistence type="predicted"/>
<reference evidence="2 3" key="1">
    <citation type="submission" date="2018-06" db="EMBL/GenBank/DDBJ databases">
        <title>Lujinxingia sediminis gen. nov. sp. nov., a new facultative anaerobic member of the class Deltaproteobacteria, and proposal of Lujinxingaceae fam. nov.</title>
        <authorList>
            <person name="Guo L.-Y."/>
            <person name="Li C.-M."/>
            <person name="Wang S."/>
            <person name="Du Z.-J."/>
        </authorList>
    </citation>
    <scope>NUCLEOTIDE SEQUENCE [LARGE SCALE GENOMIC DNA]</scope>
    <source>
        <strain evidence="2 3">FA350</strain>
    </source>
</reference>
<dbReference type="OrthoDB" id="5497184at2"/>
<dbReference type="SUPFAM" id="SSF48452">
    <property type="entry name" value="TPR-like"/>
    <property type="match status" value="1"/>
</dbReference>
<keyword evidence="1" id="KW-0732">Signal</keyword>
<evidence type="ECO:0000313" key="2">
    <source>
        <dbReference type="EMBL" id="AWV89138.1"/>
    </source>
</evidence>
<dbReference type="AlphaFoldDB" id="A0A2Z4FKD3"/>
<dbReference type="InterPro" id="IPR011990">
    <property type="entry name" value="TPR-like_helical_dom_sf"/>
</dbReference>
<dbReference type="KEGG" id="bsed:DN745_07225"/>
<sequence length="276" mass="31094">MMKNKSVASRYGSLILLTVSLVLSGCVPMWTGDEMREDIAAIQAEQQASKESFGAERERMTEMIASARKDVSELKEILGEARALLQRNNADLGVEVQNNRQDLSKLNGTIEELEFKIKRLEQDLELFKEDVDIRFEDGGAGSSLPTEAEPLFQHGQKAYDANRFRDARNAFEQYLKSYASGKHAADAQYLLGMSYYRESQWVTSVFEFQKVVKNHERSARVADASYHIGVALMKMGRCKQAGAWFDLLVDEYASSKWVGQARQHKADIKAGKCSES</sequence>
<accession>A0A2Z4FKD3</accession>
<dbReference type="InterPro" id="IPR039565">
    <property type="entry name" value="BamD-like"/>
</dbReference>
<evidence type="ECO:0000313" key="3">
    <source>
        <dbReference type="Proteomes" id="UP000249799"/>
    </source>
</evidence>
<name>A0A2Z4FKD3_9DELT</name>
<evidence type="ECO:0000256" key="1">
    <source>
        <dbReference type="ARBA" id="ARBA00022729"/>
    </source>
</evidence>
<dbReference type="PROSITE" id="PS51257">
    <property type="entry name" value="PROKAR_LIPOPROTEIN"/>
    <property type="match status" value="1"/>
</dbReference>